<comment type="caution">
    <text evidence="1">The sequence shown here is derived from an EMBL/GenBank/DDBJ whole genome shotgun (WGS) entry which is preliminary data.</text>
</comment>
<evidence type="ECO:0000313" key="2">
    <source>
        <dbReference type="Proteomes" id="UP000278907"/>
    </source>
</evidence>
<proteinExistence type="predicted"/>
<feature type="non-terminal residue" evidence="1">
    <location>
        <position position="147"/>
    </location>
</feature>
<sequence>MRAVSGGGPSSGPRDAALRVTLAGWTVALEVEDGALAATLGRVFSAFLAPAAGTSSDARLVLRAPSSSRPPPAVRELPWLEPGASGTLRVEGEDYAAVLSGDRTHADVTGAGRFPVETVLKVMLASALAKRGGLLIHGVGPASYTHL</sequence>
<reference evidence="1 2" key="1">
    <citation type="submission" date="2018-09" db="EMBL/GenBank/DDBJ databases">
        <authorList>
            <person name="Livingstone P.G."/>
            <person name="Whitworth D.E."/>
        </authorList>
    </citation>
    <scope>NUCLEOTIDE SEQUENCE [LARGE SCALE GENOMIC DNA]</scope>
    <source>
        <strain evidence="1 2">CA031B</strain>
    </source>
</reference>
<dbReference type="EMBL" id="RAWI01000425">
    <property type="protein sequence ID" value="RKH93000.1"/>
    <property type="molecule type" value="Genomic_DNA"/>
</dbReference>
<accession>A0ABX9QAG5</accession>
<protein>
    <submittedName>
        <fullName evidence="1">Uncharacterized protein</fullName>
    </submittedName>
</protein>
<name>A0ABX9QAG5_9BACT</name>
<dbReference type="Proteomes" id="UP000278907">
    <property type="component" value="Unassembled WGS sequence"/>
</dbReference>
<gene>
    <name evidence="1" type="ORF">D7Y13_35020</name>
</gene>
<keyword evidence="2" id="KW-1185">Reference proteome</keyword>
<evidence type="ECO:0000313" key="1">
    <source>
        <dbReference type="EMBL" id="RKH93000.1"/>
    </source>
</evidence>
<organism evidence="1 2">
    <name type="scientific">Corallococcus praedator</name>
    <dbReference type="NCBI Taxonomy" id="2316724"/>
    <lineage>
        <taxon>Bacteria</taxon>
        <taxon>Pseudomonadati</taxon>
        <taxon>Myxococcota</taxon>
        <taxon>Myxococcia</taxon>
        <taxon>Myxococcales</taxon>
        <taxon>Cystobacterineae</taxon>
        <taxon>Myxococcaceae</taxon>
        <taxon>Corallococcus</taxon>
    </lineage>
</organism>